<feature type="transmembrane region" description="Helical" evidence="1">
    <location>
        <begin position="42"/>
        <end position="66"/>
    </location>
</feature>
<comment type="caution">
    <text evidence="3">The sequence shown here is derived from an EMBL/GenBank/DDBJ whole genome shotgun (WGS) entry which is preliminary data.</text>
</comment>
<protein>
    <submittedName>
        <fullName evidence="3">TraA family conjugative transfer protein</fullName>
    </submittedName>
</protein>
<dbReference type="Proteomes" id="UP001595974">
    <property type="component" value="Unassembled WGS sequence"/>
</dbReference>
<accession>A0ABW1AWV2</accession>
<keyword evidence="2" id="KW-0732">Signal</keyword>
<evidence type="ECO:0000256" key="1">
    <source>
        <dbReference type="SAM" id="Phobius"/>
    </source>
</evidence>
<evidence type="ECO:0000256" key="2">
    <source>
        <dbReference type="SAM" id="SignalP"/>
    </source>
</evidence>
<dbReference type="NCBIfam" id="NF041281">
    <property type="entry name" value="TraA_gammapb"/>
    <property type="match status" value="1"/>
</dbReference>
<keyword evidence="1" id="KW-0812">Transmembrane</keyword>
<evidence type="ECO:0000313" key="3">
    <source>
        <dbReference type="EMBL" id="MFC5771431.1"/>
    </source>
</evidence>
<feature type="signal peptide" evidence="2">
    <location>
        <begin position="1"/>
        <end position="26"/>
    </location>
</feature>
<dbReference type="EMBL" id="JBHSOG010000094">
    <property type="protein sequence ID" value="MFC5771431.1"/>
    <property type="molecule type" value="Genomic_DNA"/>
</dbReference>
<gene>
    <name evidence="3" type="primary">traA</name>
    <name evidence="3" type="ORF">ACFPTN_18790</name>
</gene>
<sequence>MTLIRRSSTAVPLAIVLTLAAGSALAGTTGTEFQTMYTTLLNWATGFLGKSIAIAAFILGAGIGIARSSPIPALAGVVFALFMVYVPTIIDSIMTAVI</sequence>
<proteinExistence type="predicted"/>
<feature type="chain" id="PRO_5045653586" evidence="2">
    <location>
        <begin position="27"/>
        <end position="98"/>
    </location>
</feature>
<evidence type="ECO:0000313" key="4">
    <source>
        <dbReference type="Proteomes" id="UP001595974"/>
    </source>
</evidence>
<feature type="transmembrane region" description="Helical" evidence="1">
    <location>
        <begin position="73"/>
        <end position="97"/>
    </location>
</feature>
<dbReference type="RefSeq" id="WP_198363321.1">
    <property type="nucleotide sequence ID" value="NZ_JBHSOG010000094.1"/>
</dbReference>
<keyword evidence="1" id="KW-0472">Membrane</keyword>
<dbReference type="InterPro" id="IPR059173">
    <property type="entry name" value="TraA_dom"/>
</dbReference>
<name>A0ABW1AWV2_9RHOO</name>
<keyword evidence="4" id="KW-1185">Reference proteome</keyword>
<keyword evidence="1" id="KW-1133">Transmembrane helix</keyword>
<organism evidence="3 4">
    <name type="scientific">Thauera sinica</name>
    <dbReference type="NCBI Taxonomy" id="2665146"/>
    <lineage>
        <taxon>Bacteria</taxon>
        <taxon>Pseudomonadati</taxon>
        <taxon>Pseudomonadota</taxon>
        <taxon>Betaproteobacteria</taxon>
        <taxon>Rhodocyclales</taxon>
        <taxon>Zoogloeaceae</taxon>
        <taxon>Thauera</taxon>
    </lineage>
</organism>
<reference evidence="4" key="1">
    <citation type="journal article" date="2019" name="Int. J. Syst. Evol. Microbiol.">
        <title>The Global Catalogue of Microorganisms (GCM) 10K type strain sequencing project: providing services to taxonomists for standard genome sequencing and annotation.</title>
        <authorList>
            <consortium name="The Broad Institute Genomics Platform"/>
            <consortium name="The Broad Institute Genome Sequencing Center for Infectious Disease"/>
            <person name="Wu L."/>
            <person name="Ma J."/>
        </authorList>
    </citation>
    <scope>NUCLEOTIDE SEQUENCE [LARGE SCALE GENOMIC DNA]</scope>
    <source>
        <strain evidence="4">SHR3</strain>
    </source>
</reference>